<proteinExistence type="predicted"/>
<dbReference type="EMBL" id="KZ679129">
    <property type="protein sequence ID" value="PTB78193.1"/>
    <property type="molecule type" value="Genomic_DNA"/>
</dbReference>
<feature type="region of interest" description="Disordered" evidence="1">
    <location>
        <begin position="29"/>
        <end position="54"/>
    </location>
</feature>
<dbReference type="Proteomes" id="UP000240760">
    <property type="component" value="Unassembled WGS sequence"/>
</dbReference>
<accession>A0A2T4C9F0</accession>
<name>A0A2T4C9F0_TRILO</name>
<evidence type="ECO:0000256" key="1">
    <source>
        <dbReference type="SAM" id="MobiDB-lite"/>
    </source>
</evidence>
<protein>
    <submittedName>
        <fullName evidence="2">Uncharacterized protein</fullName>
    </submittedName>
</protein>
<reference evidence="2 3" key="1">
    <citation type="submission" date="2016-07" db="EMBL/GenBank/DDBJ databases">
        <title>Multiple horizontal gene transfer events from other fungi enriched the ability of initially mycotrophic Trichoderma (Ascomycota) to feed on dead plant biomass.</title>
        <authorList>
            <consortium name="DOE Joint Genome Institute"/>
            <person name="Aerts A."/>
            <person name="Atanasova L."/>
            <person name="Chenthamara K."/>
            <person name="Zhang J."/>
            <person name="Grujic M."/>
            <person name="Henrissat B."/>
            <person name="Kuo A."/>
            <person name="Salamov A."/>
            <person name="Lipzen A."/>
            <person name="Labutti K."/>
            <person name="Barry K."/>
            <person name="Miao Y."/>
            <person name="Rahimi M.J."/>
            <person name="Shen Q."/>
            <person name="Grigoriev I.V."/>
            <person name="Kubicek C.P."/>
            <person name="Druzhinina I.S."/>
        </authorList>
    </citation>
    <scope>NUCLEOTIDE SEQUENCE [LARGE SCALE GENOMIC DNA]</scope>
    <source>
        <strain evidence="2 3">ATCC 18648</strain>
    </source>
</reference>
<organism evidence="2 3">
    <name type="scientific">Trichoderma longibrachiatum ATCC 18648</name>
    <dbReference type="NCBI Taxonomy" id="983965"/>
    <lineage>
        <taxon>Eukaryota</taxon>
        <taxon>Fungi</taxon>
        <taxon>Dikarya</taxon>
        <taxon>Ascomycota</taxon>
        <taxon>Pezizomycotina</taxon>
        <taxon>Sordariomycetes</taxon>
        <taxon>Hypocreomycetidae</taxon>
        <taxon>Hypocreales</taxon>
        <taxon>Hypocreaceae</taxon>
        <taxon>Trichoderma</taxon>
    </lineage>
</organism>
<evidence type="ECO:0000313" key="2">
    <source>
        <dbReference type="EMBL" id="PTB78193.1"/>
    </source>
</evidence>
<sequence length="161" mass="18331">MKSFILHNLIENIIVISTAKEAKFLQCTLPAHPTPTPTPTAHQKPPHQPTPRGKPLLSFAIPQPIRPFPLPTTFLHLPPVLEEWHMDLPVFILRSTLPLTERKRKAARIVPKVGRGFQTYIEKVDWNRVTLGPRPSSPPRENTLLHSVGVKKITPYSRWVE</sequence>
<keyword evidence="3" id="KW-1185">Reference proteome</keyword>
<evidence type="ECO:0000313" key="3">
    <source>
        <dbReference type="Proteomes" id="UP000240760"/>
    </source>
</evidence>
<gene>
    <name evidence="2" type="ORF">M440DRAFT_1187047</name>
</gene>
<dbReference type="AlphaFoldDB" id="A0A2T4C9F0"/>